<protein>
    <recommendedName>
        <fullName evidence="3">MaoC-like domain-containing protein</fullName>
    </recommendedName>
</protein>
<dbReference type="OrthoDB" id="3257538at2759"/>
<proteinExistence type="predicted"/>
<accession>A0A3D8STK8</accession>
<evidence type="ECO:0000313" key="1">
    <source>
        <dbReference type="EMBL" id="RDW89642.1"/>
    </source>
</evidence>
<evidence type="ECO:0008006" key="3">
    <source>
        <dbReference type="Google" id="ProtNLM"/>
    </source>
</evidence>
<dbReference type="GO" id="GO:0005739">
    <property type="term" value="C:mitochondrion"/>
    <property type="evidence" value="ECO:0007669"/>
    <property type="project" value="TreeGrafter"/>
</dbReference>
<reference evidence="1 2" key="1">
    <citation type="journal article" date="2018" name="IMA Fungus">
        <title>IMA Genome-F 9: Draft genome sequence of Annulohypoxylon stygium, Aspergillus mulundensis, Berkeleyomyces basicola (syn. Thielaviopsis basicola), Ceratocystis smalleyi, two Cercospora beticola strains, Coleophoma cylindrospora, Fusarium fracticaudum, Phialophora cf. hyalina, and Morchella septimelata.</title>
        <authorList>
            <person name="Wingfield B.D."/>
            <person name="Bills G.F."/>
            <person name="Dong Y."/>
            <person name="Huang W."/>
            <person name="Nel W.J."/>
            <person name="Swalarsk-Parry B.S."/>
            <person name="Vaghefi N."/>
            <person name="Wilken P.M."/>
            <person name="An Z."/>
            <person name="de Beer Z.W."/>
            <person name="De Vos L."/>
            <person name="Chen L."/>
            <person name="Duong T.A."/>
            <person name="Gao Y."/>
            <person name="Hammerbacher A."/>
            <person name="Kikkert J.R."/>
            <person name="Li Y."/>
            <person name="Li H."/>
            <person name="Li K."/>
            <person name="Li Q."/>
            <person name="Liu X."/>
            <person name="Ma X."/>
            <person name="Naidoo K."/>
            <person name="Pethybridge S.J."/>
            <person name="Sun J."/>
            <person name="Steenkamp E.T."/>
            <person name="van der Nest M.A."/>
            <person name="van Wyk S."/>
            <person name="Wingfield M.J."/>
            <person name="Xiong C."/>
            <person name="Yue Q."/>
            <person name="Zhang X."/>
        </authorList>
    </citation>
    <scope>NUCLEOTIDE SEQUENCE [LARGE SCALE GENOMIC DNA]</scope>
    <source>
        <strain evidence="1 2">BP6252</strain>
    </source>
</reference>
<dbReference type="EMBL" id="PDLM01000001">
    <property type="protein sequence ID" value="RDW89642.1"/>
    <property type="molecule type" value="Genomic_DNA"/>
</dbReference>
<dbReference type="SUPFAM" id="SSF54637">
    <property type="entry name" value="Thioesterase/thiol ester dehydrase-isomerase"/>
    <property type="match status" value="1"/>
</dbReference>
<dbReference type="Gene3D" id="3.10.129.10">
    <property type="entry name" value="Hotdog Thioesterase"/>
    <property type="match status" value="1"/>
</dbReference>
<organism evidence="1 2">
    <name type="scientific">Coleophoma cylindrospora</name>
    <dbReference type="NCBI Taxonomy" id="1849047"/>
    <lineage>
        <taxon>Eukaryota</taxon>
        <taxon>Fungi</taxon>
        <taxon>Dikarya</taxon>
        <taxon>Ascomycota</taxon>
        <taxon>Pezizomycotina</taxon>
        <taxon>Leotiomycetes</taxon>
        <taxon>Helotiales</taxon>
        <taxon>Dermateaceae</taxon>
        <taxon>Coleophoma</taxon>
    </lineage>
</organism>
<gene>
    <name evidence="1" type="ORF">BP6252_01674</name>
</gene>
<evidence type="ECO:0000313" key="2">
    <source>
        <dbReference type="Proteomes" id="UP000256645"/>
    </source>
</evidence>
<dbReference type="InterPro" id="IPR052741">
    <property type="entry name" value="Mitochondrial_HTD2"/>
</dbReference>
<dbReference type="Proteomes" id="UP000256645">
    <property type="component" value="Unassembled WGS sequence"/>
</dbReference>
<keyword evidence="2" id="KW-1185">Reference proteome</keyword>
<sequence>MSSFNLWRTAFTAAPRTARHHVQARKSIHTWSSVSELEAALREDLTSRPPNVIYDDMSKIPSHLLNLSLSSFLPKSCQPASSRSGEGCLTELPYLRNRITLPLGHHLVHFPPQILNDQLLPDGTDNLQSPGVPFVRRMWAGGSVTYNNTELSKWNLDERPQTLSCVERVTDVRVKGVSGEEKVFVEIQRDIAPAGHERPDLVGRVPLISEIRNLVFMRAKSAEDARLDTSRIGRIVKAPHEPDFSVSMTPDRTLLFRFSALTFNAHAIHLDREYARGVEGHRDLLVHGPLTLVLMLSVVRSQLGDQSSAHSNSSSHQIKVKKFEYKNLAPLYVEEEMKICFRRSRRQNQASVWIENRDGGLAVKGAVEFEAVL</sequence>
<name>A0A3D8STK8_9HELO</name>
<comment type="caution">
    <text evidence="1">The sequence shown here is derived from an EMBL/GenBank/DDBJ whole genome shotgun (WGS) entry which is preliminary data.</text>
</comment>
<dbReference type="InterPro" id="IPR029069">
    <property type="entry name" value="HotDog_dom_sf"/>
</dbReference>
<dbReference type="PANTHER" id="PTHR28152:SF1">
    <property type="entry name" value="HYDROXYACYL-THIOESTER DEHYDRATASE TYPE 2, MITOCHONDRIAL"/>
    <property type="match status" value="1"/>
</dbReference>
<dbReference type="STRING" id="1849047.A0A3D8STK8"/>
<dbReference type="AlphaFoldDB" id="A0A3D8STK8"/>
<dbReference type="PANTHER" id="PTHR28152">
    <property type="entry name" value="HYDROXYACYL-THIOESTER DEHYDRATASE TYPE 2, MITOCHONDRIAL"/>
    <property type="match status" value="1"/>
</dbReference>
<dbReference type="GO" id="GO:0019171">
    <property type="term" value="F:(3R)-hydroxyacyl-[acyl-carrier-protein] dehydratase activity"/>
    <property type="evidence" value="ECO:0007669"/>
    <property type="project" value="TreeGrafter"/>
</dbReference>